<protein>
    <submittedName>
        <fullName evidence="1">Uncharacterized protein</fullName>
    </submittedName>
</protein>
<name>A0A0N1ITH2_9HYME</name>
<evidence type="ECO:0000313" key="2">
    <source>
        <dbReference type="Proteomes" id="UP000053105"/>
    </source>
</evidence>
<sequence length="97" mass="11645">MHLFDLRVQTTTWLDPIECLKTDFIKRKKVPINVLVRVTYDHIARLPSEVLHTRRLTKIRMPILPQVSLFLRILTERTGNVFNIVRYSEHRLSYMLE</sequence>
<dbReference type="Proteomes" id="UP000053105">
    <property type="component" value="Unassembled WGS sequence"/>
</dbReference>
<proteinExistence type="predicted"/>
<gene>
    <name evidence="1" type="ORF">WN51_00363</name>
</gene>
<evidence type="ECO:0000313" key="1">
    <source>
        <dbReference type="EMBL" id="KOX73252.1"/>
    </source>
</evidence>
<reference evidence="1 2" key="1">
    <citation type="submission" date="2015-07" db="EMBL/GenBank/DDBJ databases">
        <title>The genome of Melipona quadrifasciata.</title>
        <authorList>
            <person name="Pan H."/>
            <person name="Kapheim K."/>
        </authorList>
    </citation>
    <scope>NUCLEOTIDE SEQUENCE [LARGE SCALE GENOMIC DNA]</scope>
    <source>
        <strain evidence="1">0111107301</strain>
        <tissue evidence="1">Whole body</tissue>
    </source>
</reference>
<keyword evidence="2" id="KW-1185">Reference proteome</keyword>
<accession>A0A0N1ITH2</accession>
<organism evidence="1 2">
    <name type="scientific">Melipona quadrifasciata</name>
    <dbReference type="NCBI Taxonomy" id="166423"/>
    <lineage>
        <taxon>Eukaryota</taxon>
        <taxon>Metazoa</taxon>
        <taxon>Ecdysozoa</taxon>
        <taxon>Arthropoda</taxon>
        <taxon>Hexapoda</taxon>
        <taxon>Insecta</taxon>
        <taxon>Pterygota</taxon>
        <taxon>Neoptera</taxon>
        <taxon>Endopterygota</taxon>
        <taxon>Hymenoptera</taxon>
        <taxon>Apocrita</taxon>
        <taxon>Aculeata</taxon>
        <taxon>Apoidea</taxon>
        <taxon>Anthophila</taxon>
        <taxon>Apidae</taxon>
        <taxon>Melipona</taxon>
    </lineage>
</organism>
<dbReference type="AlphaFoldDB" id="A0A0N1ITH2"/>
<dbReference type="EMBL" id="KQ435801">
    <property type="protein sequence ID" value="KOX73252.1"/>
    <property type="molecule type" value="Genomic_DNA"/>
</dbReference>